<evidence type="ECO:0000256" key="3">
    <source>
        <dbReference type="ARBA" id="ARBA00022741"/>
    </source>
</evidence>
<feature type="binding site" evidence="11">
    <location>
        <begin position="36"/>
        <end position="43"/>
    </location>
    <ligand>
        <name>ATP</name>
        <dbReference type="ChEBI" id="CHEBI:30616"/>
        <label>1</label>
    </ligand>
</feature>
<dbReference type="Gene3D" id="3.40.50.300">
    <property type="entry name" value="P-loop containing nucleotide triphosphate hydrolases"/>
    <property type="match status" value="2"/>
</dbReference>
<dbReference type="InterPro" id="IPR017871">
    <property type="entry name" value="ABC_transporter-like_CS"/>
</dbReference>
<evidence type="ECO:0000256" key="7">
    <source>
        <dbReference type="ARBA" id="ARBA00023125"/>
    </source>
</evidence>
<feature type="coiled-coil region" evidence="11">
    <location>
        <begin position="586"/>
        <end position="640"/>
    </location>
</feature>
<dbReference type="PANTHER" id="PTHR42855">
    <property type="entry name" value="ABC TRANSPORTER ATP-BINDING SUBUNIT"/>
    <property type="match status" value="1"/>
</dbReference>
<dbReference type="InterPro" id="IPR032781">
    <property type="entry name" value="ABC_tran_Xtn"/>
</dbReference>
<evidence type="ECO:0000313" key="15">
    <source>
        <dbReference type="Proteomes" id="UP000434580"/>
    </source>
</evidence>
<evidence type="ECO:0000256" key="9">
    <source>
        <dbReference type="ARBA" id="ARBA00049360"/>
    </source>
</evidence>
<evidence type="ECO:0000256" key="8">
    <source>
        <dbReference type="ARBA" id="ARBA00023204"/>
    </source>
</evidence>
<dbReference type="EMBL" id="CACSII010000016">
    <property type="protein sequence ID" value="CAA0112215.1"/>
    <property type="molecule type" value="Genomic_DNA"/>
</dbReference>
<dbReference type="PROSITE" id="PS50893">
    <property type="entry name" value="ABC_TRANSPORTER_2"/>
    <property type="match status" value="2"/>
</dbReference>
<dbReference type="FunFam" id="3.40.50.300:FF:000309">
    <property type="entry name" value="ABC transporter ATP-binding protein"/>
    <property type="match status" value="1"/>
</dbReference>
<dbReference type="GO" id="GO:0005737">
    <property type="term" value="C:cytoplasm"/>
    <property type="evidence" value="ECO:0007669"/>
    <property type="project" value="UniProtKB-SubCell"/>
</dbReference>
<dbReference type="GO" id="GO:0005524">
    <property type="term" value="F:ATP binding"/>
    <property type="evidence" value="ECO:0007669"/>
    <property type="project" value="UniProtKB-UniRule"/>
</dbReference>
<dbReference type="InterPro" id="IPR032524">
    <property type="entry name" value="ABC_tran_C"/>
</dbReference>
<dbReference type="Pfam" id="PF12848">
    <property type="entry name" value="ABC_tran_Xtn"/>
    <property type="match status" value="1"/>
</dbReference>
<evidence type="ECO:0000256" key="1">
    <source>
        <dbReference type="ARBA" id="ARBA00022490"/>
    </source>
</evidence>
<keyword evidence="4 11" id="KW-0227">DNA damage</keyword>
<dbReference type="HAMAP" id="MF_00848">
    <property type="entry name" value="Uup"/>
    <property type="match status" value="1"/>
</dbReference>
<dbReference type="InterPro" id="IPR037118">
    <property type="entry name" value="Val-tRNA_synth_C_sf"/>
</dbReference>
<dbReference type="InterPro" id="IPR003439">
    <property type="entry name" value="ABC_transporter-like_ATP-bd"/>
</dbReference>
<dbReference type="Pfam" id="PF16326">
    <property type="entry name" value="ABC_tran_CTD"/>
    <property type="match status" value="1"/>
</dbReference>
<dbReference type="PANTHER" id="PTHR42855:SF1">
    <property type="entry name" value="ABC TRANSPORTER DOMAIN-CONTAINING PROTEIN"/>
    <property type="match status" value="1"/>
</dbReference>
<dbReference type="GO" id="GO:0043022">
    <property type="term" value="F:ribosome binding"/>
    <property type="evidence" value="ECO:0007669"/>
    <property type="project" value="UniProtKB-UniRule"/>
</dbReference>
<evidence type="ECO:0000256" key="6">
    <source>
        <dbReference type="ARBA" id="ARBA00022840"/>
    </source>
</evidence>
<dbReference type="GO" id="GO:0016887">
    <property type="term" value="F:ATP hydrolysis activity"/>
    <property type="evidence" value="ECO:0007669"/>
    <property type="project" value="UniProtKB-UniRule"/>
</dbReference>
<comment type="similarity">
    <text evidence="10 11">Belongs to the ABC transporter superfamily. ABCF family. Uup subfamily.</text>
</comment>
<organism evidence="14 15">
    <name type="scientific">BD1-7 clade bacterium</name>
    <dbReference type="NCBI Taxonomy" id="2029982"/>
    <lineage>
        <taxon>Bacteria</taxon>
        <taxon>Pseudomonadati</taxon>
        <taxon>Pseudomonadota</taxon>
        <taxon>Gammaproteobacteria</taxon>
        <taxon>Cellvibrionales</taxon>
        <taxon>Spongiibacteraceae</taxon>
        <taxon>BD1-7 clade</taxon>
    </lineage>
</organism>
<dbReference type="InterPro" id="IPR043686">
    <property type="entry name" value="Uup"/>
</dbReference>
<dbReference type="Pfam" id="PF00005">
    <property type="entry name" value="ABC_tran"/>
    <property type="match status" value="2"/>
</dbReference>
<evidence type="ECO:0000313" key="14">
    <source>
        <dbReference type="EMBL" id="CAA0112215.1"/>
    </source>
</evidence>
<protein>
    <recommendedName>
        <fullName evidence="11">ATP-binding protein Uup</fullName>
        <ecNumber evidence="11">3.6.1.-</ecNumber>
    </recommendedName>
</protein>
<evidence type="ECO:0000256" key="11">
    <source>
        <dbReference type="HAMAP-Rule" id="MF_00848"/>
    </source>
</evidence>
<dbReference type="Proteomes" id="UP000434580">
    <property type="component" value="Unassembled WGS sequence"/>
</dbReference>
<dbReference type="InterPro" id="IPR051309">
    <property type="entry name" value="ABCF_ATPase"/>
</dbReference>
<comment type="catalytic activity">
    <reaction evidence="9 11">
        <text>ATP + H2O = ADP + phosphate + H(+)</text>
        <dbReference type="Rhea" id="RHEA:13065"/>
        <dbReference type="ChEBI" id="CHEBI:15377"/>
        <dbReference type="ChEBI" id="CHEBI:15378"/>
        <dbReference type="ChEBI" id="CHEBI:30616"/>
        <dbReference type="ChEBI" id="CHEBI:43474"/>
        <dbReference type="ChEBI" id="CHEBI:456216"/>
    </reaction>
</comment>
<comment type="subcellular location">
    <subcellularLocation>
        <location evidence="11">Cytoplasm</location>
    </subcellularLocation>
    <text evidence="11">Associates with ribosomes.</text>
</comment>
<dbReference type="InterPro" id="IPR003593">
    <property type="entry name" value="AAA+_ATPase"/>
</dbReference>
<sequence length="649" mass="72621">MALIRLDEAQLAYGDLALLDHASFAIEEGDKIAVIGRNGAGKSSLMRVLSGTEKLDGGVLNVDSSVSVNYLAQELPPADETTVFDYLTDGLAALGGLLKRFEHLIHSELDDADLKELERVQSAIDHDNGWDFQSRIHTALEELGLDAETTMGSLSGGWRKRLSIVQALISDPDVLLLDEPTNHLDIPAISWLQQLLQRTRSAIVLISHDRRFLNEIASRILWLDRGRIINFPGDYEAFLTGREEFLANEERQNALFDKRLAEEEKWIRQGIKARRTRNEGRVRALKSMRNERKARVDVKGNVSMQIDDTQKSGKLIAELEGVSYAYEDTPILRDVNLLIQRGDRIGVIGRNGAGKSTLIKLILGELEPDKGTIRLGTKQQVAYFDQSRAQLDDNQTVADSLSEGRESIEINGQQKHVISYLGDFLFTPARVRSPISTLSGGEKNRLLLARLFSKQANILVLDEPTNDLDIETLELLEELIDGFKGTVIVISHDREFVDQIVTSTIFIGDNGRVYDYVGGFDDLIRQHGMLWSDKASFSKRDTDVDVEDVSSAAANTDAEAGSEKTETNDQPTSKPVKLSYKVQRELDQLPKQIEDAENAIAALEQKMADPAFFQQPHDDVQKATGELTDLQSRLEGYYERWEEIETMQS</sequence>
<keyword evidence="6 11" id="KW-0067">ATP-binding</keyword>
<keyword evidence="11" id="KW-0175">Coiled coil</keyword>
<dbReference type="SUPFAM" id="SSF52540">
    <property type="entry name" value="P-loop containing nucleoside triphosphate hydrolases"/>
    <property type="match status" value="2"/>
</dbReference>
<dbReference type="FunFam" id="3.40.50.300:FF:000011">
    <property type="entry name" value="Putative ABC transporter ATP-binding component"/>
    <property type="match status" value="1"/>
</dbReference>
<keyword evidence="1 11" id="KW-0963">Cytoplasm</keyword>
<dbReference type="AlphaFoldDB" id="A0A5S9Q2P0"/>
<keyword evidence="5 11" id="KW-0378">Hydrolase</keyword>
<dbReference type="GO" id="GO:0006281">
    <property type="term" value="P:DNA repair"/>
    <property type="evidence" value="ECO:0007669"/>
    <property type="project" value="UniProtKB-KW"/>
</dbReference>
<dbReference type="SMART" id="SM00382">
    <property type="entry name" value="AAA"/>
    <property type="match status" value="2"/>
</dbReference>
<dbReference type="OrthoDB" id="9762051at2"/>
<accession>A0A5S9Q2P0</accession>
<feature type="domain" description="ABC transporter" evidence="13">
    <location>
        <begin position="317"/>
        <end position="535"/>
    </location>
</feature>
<evidence type="ECO:0000256" key="10">
    <source>
        <dbReference type="ARBA" id="ARBA00061478"/>
    </source>
</evidence>
<proteinExistence type="inferred from homology"/>
<feature type="domain" description="ABC transporter" evidence="13">
    <location>
        <begin position="4"/>
        <end position="250"/>
    </location>
</feature>
<keyword evidence="8 11" id="KW-0234">DNA repair</keyword>
<comment type="function">
    <text evidence="11">Probably plays a role in ribosome assembly or function. May be involved in resolution of branched DNA intermediates that result from template switching in postreplication gaps. Binds DNA and has ATPase activity.</text>
</comment>
<dbReference type="InterPro" id="IPR027417">
    <property type="entry name" value="P-loop_NTPase"/>
</dbReference>
<dbReference type="Gene3D" id="1.10.287.380">
    <property type="entry name" value="Valyl-tRNA synthetase, C-terminal domain"/>
    <property type="match status" value="1"/>
</dbReference>
<keyword evidence="7 11" id="KW-0238">DNA-binding</keyword>
<feature type="region of interest" description="Disordered" evidence="12">
    <location>
        <begin position="548"/>
        <end position="575"/>
    </location>
</feature>
<dbReference type="PROSITE" id="PS00211">
    <property type="entry name" value="ABC_TRANSPORTER_1"/>
    <property type="match status" value="2"/>
</dbReference>
<evidence type="ECO:0000256" key="12">
    <source>
        <dbReference type="SAM" id="MobiDB-lite"/>
    </source>
</evidence>
<evidence type="ECO:0000259" key="13">
    <source>
        <dbReference type="PROSITE" id="PS50893"/>
    </source>
</evidence>
<evidence type="ECO:0000256" key="4">
    <source>
        <dbReference type="ARBA" id="ARBA00022763"/>
    </source>
</evidence>
<dbReference type="EC" id="3.6.1.-" evidence="11"/>
<dbReference type="CDD" id="cd03221">
    <property type="entry name" value="ABCF_EF-3"/>
    <property type="match status" value="2"/>
</dbReference>
<evidence type="ECO:0000256" key="5">
    <source>
        <dbReference type="ARBA" id="ARBA00022801"/>
    </source>
</evidence>
<gene>
    <name evidence="11 14" type="primary">uup</name>
    <name evidence="14" type="ORF">DPBNPPHM_01574</name>
</gene>
<keyword evidence="3 11" id="KW-0547">Nucleotide-binding</keyword>
<dbReference type="GO" id="GO:0003677">
    <property type="term" value="F:DNA binding"/>
    <property type="evidence" value="ECO:0007669"/>
    <property type="project" value="UniProtKB-UniRule"/>
</dbReference>
<name>A0A5S9Q2P0_9GAMM</name>
<keyword evidence="2 11" id="KW-0677">Repeat</keyword>
<evidence type="ECO:0000256" key="2">
    <source>
        <dbReference type="ARBA" id="ARBA00022737"/>
    </source>
</evidence>
<feature type="binding site" evidence="11">
    <location>
        <begin position="349"/>
        <end position="356"/>
    </location>
    <ligand>
        <name>ATP</name>
        <dbReference type="ChEBI" id="CHEBI:30616"/>
        <label>2</label>
    </ligand>
</feature>
<reference evidence="14 15" key="1">
    <citation type="submission" date="2019-11" db="EMBL/GenBank/DDBJ databases">
        <authorList>
            <person name="Holert J."/>
        </authorList>
    </citation>
    <scope>NUCLEOTIDE SEQUENCE [LARGE SCALE GENOMIC DNA]</scope>
    <source>
        <strain evidence="14">BC5_2</strain>
    </source>
</reference>